<keyword evidence="2" id="KW-0472">Membrane</keyword>
<evidence type="ECO:0000256" key="2">
    <source>
        <dbReference type="SAM" id="Phobius"/>
    </source>
</evidence>
<reference evidence="3 4" key="1">
    <citation type="submission" date="2016-06" db="EMBL/GenBank/DDBJ databases">
        <title>Evolution of pathogenesis and genome organization in the Tremellales.</title>
        <authorList>
            <person name="Cuomo C."/>
            <person name="Litvintseva A."/>
            <person name="Heitman J."/>
            <person name="Chen Y."/>
            <person name="Sun S."/>
            <person name="Springer D."/>
            <person name="Dromer F."/>
            <person name="Young S."/>
            <person name="Zeng Q."/>
            <person name="Chapman S."/>
            <person name="Gujja S."/>
            <person name="Saif S."/>
            <person name="Birren B."/>
        </authorList>
    </citation>
    <scope>NUCLEOTIDE SEQUENCE [LARGE SCALE GENOMIC DNA]</scope>
    <source>
        <strain evidence="3 4">CBS 6273</strain>
    </source>
</reference>
<organism evidence="3 4">
    <name type="scientific">Cryptococcus amylolentus CBS 6273</name>
    <dbReference type="NCBI Taxonomy" id="1296118"/>
    <lineage>
        <taxon>Eukaryota</taxon>
        <taxon>Fungi</taxon>
        <taxon>Dikarya</taxon>
        <taxon>Basidiomycota</taxon>
        <taxon>Agaricomycotina</taxon>
        <taxon>Tremellomycetes</taxon>
        <taxon>Tremellales</taxon>
        <taxon>Cryptococcaceae</taxon>
        <taxon>Cryptococcus</taxon>
    </lineage>
</organism>
<feature type="region of interest" description="Disordered" evidence="1">
    <location>
        <begin position="1"/>
        <end position="25"/>
    </location>
</feature>
<feature type="region of interest" description="Disordered" evidence="1">
    <location>
        <begin position="593"/>
        <end position="622"/>
    </location>
</feature>
<feature type="region of interest" description="Disordered" evidence="1">
    <location>
        <begin position="486"/>
        <end position="573"/>
    </location>
</feature>
<feature type="compositionally biased region" description="Basic and acidic residues" evidence="1">
    <location>
        <begin position="221"/>
        <end position="230"/>
    </location>
</feature>
<comment type="caution">
    <text evidence="3">The sequence shown here is derived from an EMBL/GenBank/DDBJ whole genome shotgun (WGS) entry which is preliminary data.</text>
</comment>
<feature type="compositionally biased region" description="Basic and acidic residues" evidence="1">
    <location>
        <begin position="279"/>
        <end position="310"/>
    </location>
</feature>
<feature type="compositionally biased region" description="Gly residues" evidence="1">
    <location>
        <begin position="593"/>
        <end position="614"/>
    </location>
</feature>
<feature type="compositionally biased region" description="Low complexity" evidence="1">
    <location>
        <begin position="328"/>
        <end position="338"/>
    </location>
</feature>
<feature type="region of interest" description="Disordered" evidence="1">
    <location>
        <begin position="117"/>
        <end position="256"/>
    </location>
</feature>
<feature type="compositionally biased region" description="Pro residues" evidence="1">
    <location>
        <begin position="506"/>
        <end position="518"/>
    </location>
</feature>
<keyword evidence="2" id="KW-1133">Transmembrane helix</keyword>
<proteinExistence type="predicted"/>
<accession>A0A1E3KCH8</accession>
<sequence>MPPLSLNHPTPTHTPKPPKSNLSGRALSPRVYVTVNSSSTPTSSAGEATSSSILAQAEASTHLSWWQLLALILGSVLAVSVGVWLWWRHRKKVRADVEKKKEIEEREKARIEGDKERELEEKMRAMKGKGRGKKERGKGRKKREESEESEDESEEWSESGSESDDSVSDGGTIYPSRTRRRRYRARQSRRDRYRHRRRRYSDTETDWSDETYYPRRHHRYRDPYRDDRYYDPPPARGPPPQEPAPNPPRSFRDSVFSSYNSMKKAAVRLKYVEAKVKLKKQLEEEERLEKARRDKVKEANKEIEEEKKWESGLGKGSAELLIPAANRSTNHSSSTSSTLPVPPDRNRNRERQRQQQNRQNRQSAFRAGGSLDTLARPPPSYPSQNMNARQLYPPKNHTIDTIRPGPREGRKDTGELGDEISQLLGNSASGSSSGSGRSPATRRQGTIPIPPPPAQAQAEPQPQPPAHGQDQSQGLGQGIMAWFQRQPAHPQAQPSNPSADDLEIPLPGPRPQTPPAIPSVPETAKTSSVYLDVTDPRNRPVIPRGGLAPAPAGRGRKGMISPSVPDVPSVPGVQKMSEPVNAVLGSRVPGAGAAGAGEGGGGGGMAGVGAGGGKWANRLRAR</sequence>
<evidence type="ECO:0000313" key="4">
    <source>
        <dbReference type="Proteomes" id="UP000095149"/>
    </source>
</evidence>
<protein>
    <submittedName>
        <fullName evidence="3">Uncharacterized protein</fullName>
    </submittedName>
</protein>
<evidence type="ECO:0000313" key="3">
    <source>
        <dbReference type="EMBL" id="ODO10287.1"/>
    </source>
</evidence>
<feature type="region of interest" description="Disordered" evidence="1">
    <location>
        <begin position="279"/>
        <end position="473"/>
    </location>
</feature>
<feature type="compositionally biased region" description="Pro residues" evidence="1">
    <location>
        <begin position="231"/>
        <end position="248"/>
    </location>
</feature>
<dbReference type="EMBL" id="MEKH01000003">
    <property type="protein sequence ID" value="ODO10287.1"/>
    <property type="molecule type" value="Genomic_DNA"/>
</dbReference>
<feature type="compositionally biased region" description="Low complexity" evidence="1">
    <location>
        <begin position="425"/>
        <end position="438"/>
    </location>
</feature>
<feature type="compositionally biased region" description="Acidic residues" evidence="1">
    <location>
        <begin position="146"/>
        <end position="167"/>
    </location>
</feature>
<feature type="compositionally biased region" description="Low complexity" evidence="1">
    <location>
        <begin position="561"/>
        <end position="573"/>
    </location>
</feature>
<feature type="transmembrane region" description="Helical" evidence="2">
    <location>
        <begin position="65"/>
        <end position="87"/>
    </location>
</feature>
<dbReference type="Proteomes" id="UP000095149">
    <property type="component" value="Unassembled WGS sequence"/>
</dbReference>
<keyword evidence="2" id="KW-0812">Transmembrane</keyword>
<feature type="compositionally biased region" description="Basic residues" evidence="1">
    <location>
        <begin position="125"/>
        <end position="141"/>
    </location>
</feature>
<feature type="compositionally biased region" description="Basic and acidic residues" evidence="1">
    <location>
        <begin position="397"/>
        <end position="414"/>
    </location>
</feature>
<name>A0A1E3KCH8_9TREE</name>
<feature type="compositionally biased region" description="Basic residues" evidence="1">
    <location>
        <begin position="177"/>
        <end position="199"/>
    </location>
</feature>
<evidence type="ECO:0000256" key="1">
    <source>
        <dbReference type="SAM" id="MobiDB-lite"/>
    </source>
</evidence>
<dbReference type="OrthoDB" id="2576390at2759"/>
<dbReference type="AlphaFoldDB" id="A0A1E3KCH8"/>
<feature type="compositionally biased region" description="Low complexity" evidence="1">
    <location>
        <begin position="543"/>
        <end position="553"/>
    </location>
</feature>
<gene>
    <name evidence="3" type="ORF">I350_02516</name>
</gene>
<feature type="compositionally biased region" description="Basic and acidic residues" evidence="1">
    <location>
        <begin position="344"/>
        <end position="353"/>
    </location>
</feature>